<dbReference type="CDD" id="cd18186">
    <property type="entry name" value="BTB_POZ_ZBTB_KLHL-like"/>
    <property type="match status" value="1"/>
</dbReference>
<dbReference type="Gene3D" id="3.30.710.10">
    <property type="entry name" value="Potassium Channel Kv1.1, Chain A"/>
    <property type="match status" value="1"/>
</dbReference>
<dbReference type="OMA" id="PRGDIGH"/>
<dbReference type="InterPro" id="IPR011333">
    <property type="entry name" value="SKP1/BTB/POZ_sf"/>
</dbReference>
<reference evidence="1 2" key="1">
    <citation type="journal article" date="2012" name="BMC Genomics">
        <title>Sequencing the genome of Marssonina brunnea reveals fungus-poplar co-evolution.</title>
        <authorList>
            <person name="Zhu S."/>
            <person name="Cao Y.-Z."/>
            <person name="Jiang C."/>
            <person name="Tan B.-Y."/>
            <person name="Wang Z."/>
            <person name="Feng S."/>
            <person name="Zhang L."/>
            <person name="Su X.-H."/>
            <person name="Brejova B."/>
            <person name="Vinar T."/>
            <person name="Xu M."/>
            <person name="Wang M.-X."/>
            <person name="Zhang S.-G."/>
            <person name="Huang M.-R."/>
            <person name="Wu R."/>
            <person name="Zhou Y."/>
        </authorList>
    </citation>
    <scope>NUCLEOTIDE SEQUENCE [LARGE SCALE GENOMIC DNA]</scope>
    <source>
        <strain evidence="1 2">MB_m1</strain>
    </source>
</reference>
<proteinExistence type="predicted"/>
<dbReference type="AlphaFoldDB" id="K1WJB9"/>
<dbReference type="eggNOG" id="ENOG502S8FX">
    <property type="taxonomic scope" value="Eukaryota"/>
</dbReference>
<name>K1WJB9_MARBU</name>
<dbReference type="HOGENOM" id="CLU_031555_2_0_1"/>
<protein>
    <recommendedName>
        <fullName evidence="3">BTB domain-containing protein</fullName>
    </recommendedName>
</protein>
<organism evidence="1 2">
    <name type="scientific">Marssonina brunnea f. sp. multigermtubi (strain MB_m1)</name>
    <name type="common">Marssonina leaf spot fungus</name>
    <dbReference type="NCBI Taxonomy" id="1072389"/>
    <lineage>
        <taxon>Eukaryota</taxon>
        <taxon>Fungi</taxon>
        <taxon>Dikarya</taxon>
        <taxon>Ascomycota</taxon>
        <taxon>Pezizomycotina</taxon>
        <taxon>Leotiomycetes</taxon>
        <taxon>Helotiales</taxon>
        <taxon>Drepanopezizaceae</taxon>
        <taxon>Drepanopeziza</taxon>
    </lineage>
</organism>
<evidence type="ECO:0000313" key="2">
    <source>
        <dbReference type="Proteomes" id="UP000006753"/>
    </source>
</evidence>
<accession>K1WJB9</accession>
<sequence>MASSILVFAPYGDLTFVLQSLVKEPRRKGSSLLSYRPHKSKFAKVYMRVSSRLVMRASPVFKAMLKHSFREGLTLRSTGKVEIPLPDDDPTVFALLMDIVHGNIVHRGRPPPPMDTLFLTKIAILVDKYRLQKHVAMHSNAWVESLRGEIPQTFGPDLIHWLCISWVFRRPAEFNFITRIAERESLGQDLDTYSPALKENLPIPERIIGRPRSQHRNGDRQLTRPDNILSRRLKAIQSCFDVIGRYIDVLQAKKPRCTSSRSESHRYTCNNILLGSLLESSTSLGLWPPADAPYKDLNFTFLAREVMQIKVVSFCSKMGYTNHPTGSHGVKAEIGSALVKLKTRFSGLHLKDYD</sequence>
<keyword evidence="2" id="KW-1185">Reference proteome</keyword>
<evidence type="ECO:0000313" key="1">
    <source>
        <dbReference type="EMBL" id="EKD12961.1"/>
    </source>
</evidence>
<dbReference type="KEGG" id="mbe:MBM_08915"/>
<dbReference type="InParanoid" id="K1WJB9"/>
<dbReference type="OrthoDB" id="5326346at2759"/>
<evidence type="ECO:0008006" key="3">
    <source>
        <dbReference type="Google" id="ProtNLM"/>
    </source>
</evidence>
<dbReference type="STRING" id="1072389.K1WJB9"/>
<dbReference type="EMBL" id="JH921453">
    <property type="protein sequence ID" value="EKD12961.1"/>
    <property type="molecule type" value="Genomic_DNA"/>
</dbReference>
<gene>
    <name evidence="1" type="ORF">MBM_08915</name>
</gene>
<dbReference type="Proteomes" id="UP000006753">
    <property type="component" value="Unassembled WGS sequence"/>
</dbReference>